<gene>
    <name evidence="3" type="ORF">K402DRAFT_402304</name>
</gene>
<dbReference type="GO" id="GO:0016747">
    <property type="term" value="F:acyltransferase activity, transferring groups other than amino-acyl groups"/>
    <property type="evidence" value="ECO:0007669"/>
    <property type="project" value="InterPro"/>
</dbReference>
<organism evidence="3 4">
    <name type="scientific">Aulographum hederae CBS 113979</name>
    <dbReference type="NCBI Taxonomy" id="1176131"/>
    <lineage>
        <taxon>Eukaryota</taxon>
        <taxon>Fungi</taxon>
        <taxon>Dikarya</taxon>
        <taxon>Ascomycota</taxon>
        <taxon>Pezizomycotina</taxon>
        <taxon>Dothideomycetes</taxon>
        <taxon>Pleosporomycetidae</taxon>
        <taxon>Aulographales</taxon>
        <taxon>Aulographaceae</taxon>
    </lineage>
</organism>
<reference evidence="3" key="1">
    <citation type="journal article" date="2020" name="Stud. Mycol.">
        <title>101 Dothideomycetes genomes: a test case for predicting lifestyles and emergence of pathogens.</title>
        <authorList>
            <person name="Haridas S."/>
            <person name="Albert R."/>
            <person name="Binder M."/>
            <person name="Bloem J."/>
            <person name="Labutti K."/>
            <person name="Salamov A."/>
            <person name="Andreopoulos B."/>
            <person name="Baker S."/>
            <person name="Barry K."/>
            <person name="Bills G."/>
            <person name="Bluhm B."/>
            <person name="Cannon C."/>
            <person name="Castanera R."/>
            <person name="Culley D."/>
            <person name="Daum C."/>
            <person name="Ezra D."/>
            <person name="Gonzalez J."/>
            <person name="Henrissat B."/>
            <person name="Kuo A."/>
            <person name="Liang C."/>
            <person name="Lipzen A."/>
            <person name="Lutzoni F."/>
            <person name="Magnuson J."/>
            <person name="Mondo S."/>
            <person name="Nolan M."/>
            <person name="Ohm R."/>
            <person name="Pangilinan J."/>
            <person name="Park H.-J."/>
            <person name="Ramirez L."/>
            <person name="Alfaro M."/>
            <person name="Sun H."/>
            <person name="Tritt A."/>
            <person name="Yoshinaga Y."/>
            <person name="Zwiers L.-H."/>
            <person name="Turgeon B."/>
            <person name="Goodwin S."/>
            <person name="Spatafora J."/>
            <person name="Crous P."/>
            <person name="Grigoriev I."/>
        </authorList>
    </citation>
    <scope>NUCLEOTIDE SEQUENCE</scope>
    <source>
        <strain evidence="3">CBS 113979</strain>
    </source>
</reference>
<dbReference type="Gene3D" id="3.40.630.30">
    <property type="match status" value="1"/>
</dbReference>
<dbReference type="InterPro" id="IPR016181">
    <property type="entry name" value="Acyl_CoA_acyltransferase"/>
</dbReference>
<dbReference type="CDD" id="cd04301">
    <property type="entry name" value="NAT_SF"/>
    <property type="match status" value="1"/>
</dbReference>
<feature type="compositionally biased region" description="Basic and acidic residues" evidence="1">
    <location>
        <begin position="281"/>
        <end position="292"/>
    </location>
</feature>
<dbReference type="AlphaFoldDB" id="A0A6G1H7Y5"/>
<dbReference type="PANTHER" id="PTHR42791:SF1">
    <property type="entry name" value="N-ACETYLTRANSFERASE DOMAIN-CONTAINING PROTEIN"/>
    <property type="match status" value="1"/>
</dbReference>
<keyword evidence="4" id="KW-1185">Reference proteome</keyword>
<feature type="region of interest" description="Disordered" evidence="1">
    <location>
        <begin position="272"/>
        <end position="292"/>
    </location>
</feature>
<evidence type="ECO:0000256" key="1">
    <source>
        <dbReference type="SAM" id="MobiDB-lite"/>
    </source>
</evidence>
<dbReference type="Pfam" id="PF13508">
    <property type="entry name" value="Acetyltransf_7"/>
    <property type="match status" value="1"/>
</dbReference>
<dbReference type="OrthoDB" id="410198at2759"/>
<sequence>MEQAFAAAAINFVEPKSSLKGFSTVFSSNNILQDKLSASRPETFSSALPKSAVSTYPDEVRVVPIEEYKEAAQCLAEAFAVDEVARYFLDTPDRGHWSEKDKWDLHVSIMEYLTYAHCLKGLVTTIGPNYGAVALWMPPGKNMDDFWTNLRCGMWRLNYKLSSEGKKRYFDEFMPLLHDTKASVMGPRDNDSWYLVYIGTKPSSRGRGYARRLIEDVTELADLEGKACYLESSNEVNPQIYAKMGFEYVKRVHLQRAMRNVVMDIMVREPREVETESEGSIDEKHDEKLGDY</sequence>
<accession>A0A6G1H7Y5</accession>
<evidence type="ECO:0000259" key="2">
    <source>
        <dbReference type="PROSITE" id="PS51186"/>
    </source>
</evidence>
<dbReference type="EMBL" id="ML977146">
    <property type="protein sequence ID" value="KAF1989119.1"/>
    <property type="molecule type" value="Genomic_DNA"/>
</dbReference>
<dbReference type="PROSITE" id="PS51186">
    <property type="entry name" value="GNAT"/>
    <property type="match status" value="1"/>
</dbReference>
<dbReference type="PANTHER" id="PTHR42791">
    <property type="entry name" value="GNAT FAMILY ACETYLTRANSFERASE"/>
    <property type="match status" value="1"/>
</dbReference>
<protein>
    <recommendedName>
        <fullName evidence="2">N-acetyltransferase domain-containing protein</fullName>
    </recommendedName>
</protein>
<dbReference type="SUPFAM" id="SSF55729">
    <property type="entry name" value="Acyl-CoA N-acyltransferases (Nat)"/>
    <property type="match status" value="1"/>
</dbReference>
<evidence type="ECO:0000313" key="3">
    <source>
        <dbReference type="EMBL" id="KAF1989119.1"/>
    </source>
</evidence>
<name>A0A6G1H7Y5_9PEZI</name>
<dbReference type="InterPro" id="IPR052523">
    <property type="entry name" value="Trichothecene_AcTrans"/>
</dbReference>
<feature type="domain" description="N-acetyltransferase" evidence="2">
    <location>
        <begin position="189"/>
        <end position="268"/>
    </location>
</feature>
<dbReference type="InterPro" id="IPR000182">
    <property type="entry name" value="GNAT_dom"/>
</dbReference>
<evidence type="ECO:0000313" key="4">
    <source>
        <dbReference type="Proteomes" id="UP000800041"/>
    </source>
</evidence>
<proteinExistence type="predicted"/>
<dbReference type="Proteomes" id="UP000800041">
    <property type="component" value="Unassembled WGS sequence"/>
</dbReference>